<organism evidence="2 3">
    <name type="scientific">Thalictrum thalictroides</name>
    <name type="common">Rue-anemone</name>
    <name type="synonym">Anemone thalictroides</name>
    <dbReference type="NCBI Taxonomy" id="46969"/>
    <lineage>
        <taxon>Eukaryota</taxon>
        <taxon>Viridiplantae</taxon>
        <taxon>Streptophyta</taxon>
        <taxon>Embryophyta</taxon>
        <taxon>Tracheophyta</taxon>
        <taxon>Spermatophyta</taxon>
        <taxon>Magnoliopsida</taxon>
        <taxon>Ranunculales</taxon>
        <taxon>Ranunculaceae</taxon>
        <taxon>Thalictroideae</taxon>
        <taxon>Thalictrum</taxon>
    </lineage>
</organism>
<dbReference type="InterPro" id="IPR036457">
    <property type="entry name" value="PPM-type-like_dom_sf"/>
</dbReference>
<dbReference type="Gene3D" id="3.60.40.10">
    <property type="entry name" value="PPM-type phosphatase domain"/>
    <property type="match status" value="1"/>
</dbReference>
<dbReference type="InterPro" id="IPR001932">
    <property type="entry name" value="PPM-type_phosphatase-like_dom"/>
</dbReference>
<evidence type="ECO:0000259" key="1">
    <source>
        <dbReference type="Pfam" id="PF00481"/>
    </source>
</evidence>
<accession>A0A7J6WQU0</accession>
<sequence length="79" mass="9001">MGCSTAEGFGLSKTNKDFQERAQTSGTRVKIVFIEGWVVTLALVGDSRCILESAERRFYYLSADYRLECNEEERERIGL</sequence>
<reference evidence="2 3" key="1">
    <citation type="submission" date="2020-06" db="EMBL/GenBank/DDBJ databases">
        <title>Transcriptomic and genomic resources for Thalictrum thalictroides and T. hernandezii: Facilitating candidate gene discovery in an emerging model plant lineage.</title>
        <authorList>
            <person name="Arias T."/>
            <person name="Riano-Pachon D.M."/>
            <person name="Di Stilio V.S."/>
        </authorList>
    </citation>
    <scope>NUCLEOTIDE SEQUENCE [LARGE SCALE GENOMIC DNA]</scope>
    <source>
        <strain evidence="3">cv. WT478/WT964</strain>
        <tissue evidence="2">Leaves</tissue>
    </source>
</reference>
<evidence type="ECO:0000313" key="3">
    <source>
        <dbReference type="Proteomes" id="UP000554482"/>
    </source>
</evidence>
<dbReference type="OrthoDB" id="1736698at2759"/>
<dbReference type="Pfam" id="PF00481">
    <property type="entry name" value="PP2C"/>
    <property type="match status" value="1"/>
</dbReference>
<proteinExistence type="predicted"/>
<name>A0A7J6WQU0_THATH</name>
<protein>
    <submittedName>
        <fullName evidence="2">Phosphatase 2C</fullName>
    </submittedName>
</protein>
<comment type="caution">
    <text evidence="2">The sequence shown here is derived from an EMBL/GenBank/DDBJ whole genome shotgun (WGS) entry which is preliminary data.</text>
</comment>
<gene>
    <name evidence="2" type="ORF">FRX31_010672</name>
</gene>
<dbReference type="EMBL" id="JABWDY010011492">
    <property type="protein sequence ID" value="KAF5199741.1"/>
    <property type="molecule type" value="Genomic_DNA"/>
</dbReference>
<dbReference type="AlphaFoldDB" id="A0A7J6WQU0"/>
<dbReference type="Proteomes" id="UP000554482">
    <property type="component" value="Unassembled WGS sequence"/>
</dbReference>
<feature type="domain" description="PPM-type phosphatase" evidence="1">
    <location>
        <begin position="12"/>
        <end position="77"/>
    </location>
</feature>
<keyword evidence="3" id="KW-1185">Reference proteome</keyword>
<evidence type="ECO:0000313" key="2">
    <source>
        <dbReference type="EMBL" id="KAF5199741.1"/>
    </source>
</evidence>
<dbReference type="SUPFAM" id="SSF81606">
    <property type="entry name" value="PP2C-like"/>
    <property type="match status" value="1"/>
</dbReference>